<gene>
    <name evidence="5" type="ORF">FHS49_003223</name>
</gene>
<dbReference type="SMART" id="SM00267">
    <property type="entry name" value="GGDEF"/>
    <property type="match status" value="1"/>
</dbReference>
<feature type="domain" description="GGDEF" evidence="4">
    <location>
        <begin position="273"/>
        <end position="405"/>
    </location>
</feature>
<feature type="transmembrane region" description="Helical" evidence="3">
    <location>
        <begin position="57"/>
        <end position="78"/>
    </location>
</feature>
<dbReference type="AlphaFoldDB" id="A0A7W9AK95"/>
<dbReference type="InterPro" id="IPR050469">
    <property type="entry name" value="Diguanylate_Cyclase"/>
</dbReference>
<protein>
    <recommendedName>
        <fullName evidence="1">diguanylate cyclase</fullName>
        <ecNumber evidence="1">2.7.7.65</ecNumber>
    </recommendedName>
</protein>
<evidence type="ECO:0000313" key="6">
    <source>
        <dbReference type="Proteomes" id="UP000549617"/>
    </source>
</evidence>
<dbReference type="PANTHER" id="PTHR45138:SF9">
    <property type="entry name" value="DIGUANYLATE CYCLASE DGCM-RELATED"/>
    <property type="match status" value="1"/>
</dbReference>
<keyword evidence="3" id="KW-1133">Transmembrane helix</keyword>
<evidence type="ECO:0000313" key="5">
    <source>
        <dbReference type="EMBL" id="MBB5687195.1"/>
    </source>
</evidence>
<dbReference type="EMBL" id="JACIJC010000005">
    <property type="protein sequence ID" value="MBB5687195.1"/>
    <property type="molecule type" value="Genomic_DNA"/>
</dbReference>
<dbReference type="Gene3D" id="3.30.70.270">
    <property type="match status" value="1"/>
</dbReference>
<name>A0A7W9AK95_9SPHN</name>
<evidence type="ECO:0000259" key="4">
    <source>
        <dbReference type="PROSITE" id="PS50887"/>
    </source>
</evidence>
<feature type="transmembrane region" description="Helical" evidence="3">
    <location>
        <begin position="208"/>
        <end position="232"/>
    </location>
</feature>
<reference evidence="5 6" key="1">
    <citation type="submission" date="2020-08" db="EMBL/GenBank/DDBJ databases">
        <title>Genomic Encyclopedia of Type Strains, Phase IV (KMG-IV): sequencing the most valuable type-strain genomes for metagenomic binning, comparative biology and taxonomic classification.</title>
        <authorList>
            <person name="Goeker M."/>
        </authorList>
    </citation>
    <scope>NUCLEOTIDE SEQUENCE [LARGE SCALE GENOMIC DNA]</scope>
    <source>
        <strain evidence="5 6">DSM 25079</strain>
    </source>
</reference>
<feature type="transmembrane region" description="Helical" evidence="3">
    <location>
        <begin position="115"/>
        <end position="133"/>
    </location>
</feature>
<evidence type="ECO:0000256" key="3">
    <source>
        <dbReference type="SAM" id="Phobius"/>
    </source>
</evidence>
<dbReference type="PANTHER" id="PTHR45138">
    <property type="entry name" value="REGULATORY COMPONENTS OF SENSORY TRANSDUCTION SYSTEM"/>
    <property type="match status" value="1"/>
</dbReference>
<dbReference type="Proteomes" id="UP000549617">
    <property type="component" value="Unassembled WGS sequence"/>
</dbReference>
<accession>A0A7W9AK95</accession>
<dbReference type="GO" id="GO:0005886">
    <property type="term" value="C:plasma membrane"/>
    <property type="evidence" value="ECO:0007669"/>
    <property type="project" value="TreeGrafter"/>
</dbReference>
<sequence>MRCKVPVSRARITRSRLEAEAMNPAVVILSVLFFTSGIMCAAMIMAWIHFGRDRHAATWACAFGLGALQWIVNAVGVMAMPGQVAPIILASAIVIVTSSLVAIGARQRSGLPAAWGKFALSGGIAILVIVVIYTRLDHMGLRAGFTNLYAAAMMPLAVAAVIPRDRKANAPEIAFATMITIFAIYQLMLGLVGLSIGRLPNPAGLEHYRTVLGIGLPAAYVGSGVAVLFLLAGDLSENLRALVTRDPLTGSLNRRGLEQAATTAMATARRHGQPLAVVVGDIDRFKAINDRMGHAAGDRALVAFADHVHAGVREEDLFGRLGGDEFCLVLMDALPEQAADVIERTRREIAALEIDGPPRFSLTASFGVAGFLPSDLCFADILTRADYALYESKAAGRNRTTVSAPLSPVSGTAAR</sequence>
<dbReference type="InterPro" id="IPR029787">
    <property type="entry name" value="Nucleotide_cyclase"/>
</dbReference>
<feature type="transmembrane region" description="Helical" evidence="3">
    <location>
        <begin position="139"/>
        <end position="161"/>
    </location>
</feature>
<keyword evidence="3" id="KW-0812">Transmembrane</keyword>
<dbReference type="Pfam" id="PF00990">
    <property type="entry name" value="GGDEF"/>
    <property type="match status" value="1"/>
</dbReference>
<dbReference type="RefSeq" id="WP_184020419.1">
    <property type="nucleotide sequence ID" value="NZ_JACIJC010000005.1"/>
</dbReference>
<feature type="transmembrane region" description="Helical" evidence="3">
    <location>
        <begin position="173"/>
        <end position="196"/>
    </location>
</feature>
<comment type="catalytic activity">
    <reaction evidence="2">
        <text>2 GTP = 3',3'-c-di-GMP + 2 diphosphate</text>
        <dbReference type="Rhea" id="RHEA:24898"/>
        <dbReference type="ChEBI" id="CHEBI:33019"/>
        <dbReference type="ChEBI" id="CHEBI:37565"/>
        <dbReference type="ChEBI" id="CHEBI:58805"/>
        <dbReference type="EC" id="2.7.7.65"/>
    </reaction>
</comment>
<keyword evidence="3" id="KW-0472">Membrane</keyword>
<dbReference type="InterPro" id="IPR043128">
    <property type="entry name" value="Rev_trsase/Diguanyl_cyclase"/>
</dbReference>
<feature type="transmembrane region" description="Helical" evidence="3">
    <location>
        <begin position="84"/>
        <end position="103"/>
    </location>
</feature>
<dbReference type="GO" id="GO:0052621">
    <property type="term" value="F:diguanylate cyclase activity"/>
    <property type="evidence" value="ECO:0007669"/>
    <property type="project" value="UniProtKB-EC"/>
</dbReference>
<dbReference type="InterPro" id="IPR000160">
    <property type="entry name" value="GGDEF_dom"/>
</dbReference>
<dbReference type="FunFam" id="3.30.70.270:FF:000001">
    <property type="entry name" value="Diguanylate cyclase domain protein"/>
    <property type="match status" value="1"/>
</dbReference>
<keyword evidence="6" id="KW-1185">Reference proteome</keyword>
<evidence type="ECO:0000256" key="1">
    <source>
        <dbReference type="ARBA" id="ARBA00012528"/>
    </source>
</evidence>
<dbReference type="GO" id="GO:1902201">
    <property type="term" value="P:negative regulation of bacterial-type flagellum-dependent cell motility"/>
    <property type="evidence" value="ECO:0007669"/>
    <property type="project" value="TreeGrafter"/>
</dbReference>
<feature type="transmembrane region" description="Helical" evidence="3">
    <location>
        <begin position="25"/>
        <end position="50"/>
    </location>
</feature>
<organism evidence="5 6">
    <name type="scientific">Sphingobium boeckii</name>
    <dbReference type="NCBI Taxonomy" id="1082345"/>
    <lineage>
        <taxon>Bacteria</taxon>
        <taxon>Pseudomonadati</taxon>
        <taxon>Pseudomonadota</taxon>
        <taxon>Alphaproteobacteria</taxon>
        <taxon>Sphingomonadales</taxon>
        <taxon>Sphingomonadaceae</taxon>
        <taxon>Sphingobium</taxon>
    </lineage>
</organism>
<dbReference type="CDD" id="cd01949">
    <property type="entry name" value="GGDEF"/>
    <property type="match status" value="1"/>
</dbReference>
<dbReference type="EC" id="2.7.7.65" evidence="1"/>
<dbReference type="SUPFAM" id="SSF55073">
    <property type="entry name" value="Nucleotide cyclase"/>
    <property type="match status" value="1"/>
</dbReference>
<dbReference type="NCBIfam" id="TIGR00254">
    <property type="entry name" value="GGDEF"/>
    <property type="match status" value="1"/>
</dbReference>
<comment type="caution">
    <text evidence="5">The sequence shown here is derived from an EMBL/GenBank/DDBJ whole genome shotgun (WGS) entry which is preliminary data.</text>
</comment>
<dbReference type="GO" id="GO:0043709">
    <property type="term" value="P:cell adhesion involved in single-species biofilm formation"/>
    <property type="evidence" value="ECO:0007669"/>
    <property type="project" value="TreeGrafter"/>
</dbReference>
<dbReference type="PROSITE" id="PS50887">
    <property type="entry name" value="GGDEF"/>
    <property type="match status" value="1"/>
</dbReference>
<evidence type="ECO:0000256" key="2">
    <source>
        <dbReference type="ARBA" id="ARBA00034247"/>
    </source>
</evidence>
<proteinExistence type="predicted"/>